<sequence>MDYFLHRFLMHFLEGIMVVDDYETYFKIYPDSLKFLFTRDFKRINEFAKIRKALNFTFNQLCVLNNLPFQKYQLQNDVLEHIYEIWGNTAKFKAKYIGSTTLQDFYDHHKHPQISIQPEESKNYKKTIKRAYEKILEKPSNTPNASNTSNTSSKCVNNLNKTLKRKYDE</sequence>
<comment type="caution">
    <text evidence="1">The sequence shown here is derived from an EMBL/GenBank/DDBJ whole genome shotgun (WGS) entry which is preliminary data.</text>
</comment>
<dbReference type="EMBL" id="MNPJ01000010">
    <property type="protein sequence ID" value="OQS55399.1"/>
    <property type="molecule type" value="Genomic_DNA"/>
</dbReference>
<accession>A0A1W0E8C0</accession>
<name>A0A1W0E8C0_9MICR</name>
<protein>
    <submittedName>
        <fullName evidence="1">Uncharacterized protein</fullName>
    </submittedName>
</protein>
<evidence type="ECO:0000313" key="2">
    <source>
        <dbReference type="Proteomes" id="UP000192758"/>
    </source>
</evidence>
<organism evidence="1 2">
    <name type="scientific">Ecytonucleospora hepatopenaei</name>
    <dbReference type="NCBI Taxonomy" id="646526"/>
    <lineage>
        <taxon>Eukaryota</taxon>
        <taxon>Fungi</taxon>
        <taxon>Fungi incertae sedis</taxon>
        <taxon>Microsporidia</taxon>
        <taxon>Enterocytozoonidae</taxon>
        <taxon>Ecytonucleospora</taxon>
    </lineage>
</organism>
<dbReference type="AlphaFoldDB" id="A0A1W0E8C0"/>
<keyword evidence="2" id="KW-1185">Reference proteome</keyword>
<dbReference type="Proteomes" id="UP000192758">
    <property type="component" value="Unassembled WGS sequence"/>
</dbReference>
<proteinExistence type="predicted"/>
<evidence type="ECO:0000313" key="1">
    <source>
        <dbReference type="EMBL" id="OQS55399.1"/>
    </source>
</evidence>
<dbReference type="VEuPathDB" id="MicrosporidiaDB:EHP00_1206"/>
<reference evidence="1 2" key="1">
    <citation type="journal article" date="2017" name="Environ. Microbiol.">
        <title>Decay of the glycolytic pathway and adaptation to intranuclear parasitism within Enterocytozoonidae microsporidia.</title>
        <authorList>
            <person name="Wiredu Boakye D."/>
            <person name="Jaroenlak P."/>
            <person name="Prachumwat A."/>
            <person name="Williams T.A."/>
            <person name="Bateman K.S."/>
            <person name="Itsathitphaisarn O."/>
            <person name="Sritunyalucksana K."/>
            <person name="Paszkiewicz K.H."/>
            <person name="Moore K.A."/>
            <person name="Stentiford G.D."/>
            <person name="Williams B.A."/>
        </authorList>
    </citation>
    <scope>NUCLEOTIDE SEQUENCE [LARGE SCALE GENOMIC DNA]</scope>
    <source>
        <strain evidence="1 2">TH1</strain>
    </source>
</reference>
<gene>
    <name evidence="1" type="ORF">EHP00_1206</name>
</gene>